<gene>
    <name evidence="2" type="ORF">SAMN04515678_10161</name>
</gene>
<dbReference type="AlphaFoldDB" id="A0A1I1SAW1"/>
<reference evidence="2 3" key="1">
    <citation type="submission" date="2016-10" db="EMBL/GenBank/DDBJ databases">
        <authorList>
            <person name="Varghese N."/>
            <person name="Submissions S."/>
        </authorList>
    </citation>
    <scope>NUCLEOTIDE SEQUENCE [LARGE SCALE GENOMIC DNA]</scope>
    <source>
        <strain evidence="3">YIM D21,KCTC 23444,ACCC 10710</strain>
    </source>
</reference>
<evidence type="ECO:0000313" key="3">
    <source>
        <dbReference type="Proteomes" id="UP000325289"/>
    </source>
</evidence>
<sequence length="705" mass="76639">MTGIKTEKVVKLGCDPQVTVTIVEDDGSLQLRVTALDPETDIDALAFNMTNQQALETLTVYPEVDTQDVTGFQVEAGGIDSPATGVILPESFDVGVQFGTEQNLTSEGDINNVAFNVFVLEGENLTVDDIDMDSLTAVVNSEDGNGLALTPVTPDTTTEIVETVQLEEDFDHLWSADHSDAIKSDAHWIIWNDKLTTTGCNDGALQLSEVRTDDPVKLTFDAKVWDASKFDNSGHFADELSVEVRLDNGDWVKLDTFKVNDQGTALVGDQTGQTIGEDMGALEYSGGLLDDVNHGAEFRIVSDFTSYDEILMVDNLQVTTLEEVEIEAGEEIRETVQQEDFDRLWWNPDHSDEIVSDGRWAVAHDQLVTNGYRDGTLTFKEIQTDKPVELSFDSKAWNVDEFESAGHQADSLKLQVQIDNGDWVTLDDFVVNDQGTALVGSETGQEINGDPSTLSYGGGVLDEAEENVQFRLVSDLSACDEVVKIDNWKVETVETTGTEKDPACIDEDFEDAEAGDTVSDQFEGYTVSGQKAGDAEDSANDAMIFDTGNPTGRDDDLGYDDRGNAIILSEDGDASDPDDNAGGGTLSFAFDDSSTIQQLTLLDIEEEGGSIDLYDIDGELLNSIEIPVAGNNSAQDLAVETSGVSFMDVNLAGSGAVDNMCWAPDKDCQFQYGVGYKFLEDEEAPDDEPEPEEDEEEIVESYLAA</sequence>
<feature type="region of interest" description="Disordered" evidence="1">
    <location>
        <begin position="681"/>
        <end position="705"/>
    </location>
</feature>
<keyword evidence="3" id="KW-1185">Reference proteome</keyword>
<protein>
    <submittedName>
        <fullName evidence="2">Uncharacterized protein</fullName>
    </submittedName>
</protein>
<evidence type="ECO:0000313" key="2">
    <source>
        <dbReference type="EMBL" id="SFD43452.1"/>
    </source>
</evidence>
<dbReference type="EMBL" id="FOMS01000001">
    <property type="protein sequence ID" value="SFD43452.1"/>
    <property type="molecule type" value="Genomic_DNA"/>
</dbReference>
<dbReference type="RefSeq" id="WP_149753852.1">
    <property type="nucleotide sequence ID" value="NZ_FOMS01000001.1"/>
</dbReference>
<accession>A0A1I1SAW1</accession>
<organism evidence="2 3">
    <name type="scientific">Roseivivax sediminis</name>
    <dbReference type="NCBI Taxonomy" id="936889"/>
    <lineage>
        <taxon>Bacteria</taxon>
        <taxon>Pseudomonadati</taxon>
        <taxon>Pseudomonadota</taxon>
        <taxon>Alphaproteobacteria</taxon>
        <taxon>Rhodobacterales</taxon>
        <taxon>Roseobacteraceae</taxon>
        <taxon>Roseivivax</taxon>
    </lineage>
</organism>
<evidence type="ECO:0000256" key="1">
    <source>
        <dbReference type="SAM" id="MobiDB-lite"/>
    </source>
</evidence>
<name>A0A1I1SAW1_9RHOB</name>
<dbReference type="Proteomes" id="UP000325289">
    <property type="component" value="Unassembled WGS sequence"/>
</dbReference>
<feature type="compositionally biased region" description="Acidic residues" evidence="1">
    <location>
        <begin position="681"/>
        <end position="699"/>
    </location>
</feature>
<dbReference type="OrthoDB" id="7667870at2"/>
<proteinExistence type="predicted"/>